<dbReference type="GeneID" id="10394131"/>
<dbReference type="eggNOG" id="arCOG10357">
    <property type="taxonomic scope" value="Archaea"/>
</dbReference>
<keyword evidence="2" id="KW-1185">Reference proteome</keyword>
<proteinExistence type="predicted"/>
<accession>F2KT00</accession>
<dbReference type="AlphaFoldDB" id="F2KT00"/>
<protein>
    <submittedName>
        <fullName evidence="1">Uncharacterized protein</fullName>
    </submittedName>
</protein>
<name>F2KT00_ARCVS</name>
<dbReference type="STRING" id="693661.Arcve_1019"/>
<dbReference type="RefSeq" id="WP_013683694.1">
    <property type="nucleotide sequence ID" value="NC_015320.1"/>
</dbReference>
<dbReference type="Proteomes" id="UP000008136">
    <property type="component" value="Chromosome"/>
</dbReference>
<evidence type="ECO:0000313" key="1">
    <source>
        <dbReference type="EMBL" id="AEA47030.1"/>
    </source>
</evidence>
<dbReference type="KEGG" id="ave:Arcve_1019"/>
<gene>
    <name evidence="1" type="ordered locus">Arcve_1019</name>
</gene>
<evidence type="ECO:0000313" key="2">
    <source>
        <dbReference type="Proteomes" id="UP000008136"/>
    </source>
</evidence>
<reference evidence="1 2" key="1">
    <citation type="submission" date="2011-03" db="EMBL/GenBank/DDBJ databases">
        <title>The complete genome of Archaeoglobus veneficus SNP6.</title>
        <authorList>
            <consortium name="US DOE Joint Genome Institute (JGI-PGF)"/>
            <person name="Lucas S."/>
            <person name="Copeland A."/>
            <person name="Lapidus A."/>
            <person name="Bruce D."/>
            <person name="Goodwin L."/>
            <person name="Pitluck S."/>
            <person name="Kyrpides N."/>
            <person name="Mavromatis K."/>
            <person name="Pagani I."/>
            <person name="Ivanova N."/>
            <person name="Mikhailova N."/>
            <person name="Lu M."/>
            <person name="Detter J.C."/>
            <person name="Tapia R."/>
            <person name="Han C."/>
            <person name="Land M."/>
            <person name="Hauser L."/>
            <person name="Markowitz V."/>
            <person name="Cheng J.-F."/>
            <person name="Hugenholtz P."/>
            <person name="Woyke T."/>
            <person name="Wu D."/>
            <person name="Spring S."/>
            <person name="Brambilla E."/>
            <person name="Klenk H.-P."/>
            <person name="Eisen J.A."/>
        </authorList>
    </citation>
    <scope>NUCLEOTIDE SEQUENCE [LARGE SCALE GENOMIC DNA]</scope>
    <source>
        <strain>SNP6</strain>
    </source>
</reference>
<sequence length="89" mass="10136">MADNGEKYFMVILPRTQAVVIVNMKSKVVDVTDCTNRDFCTSYNIAKYGVCPQYCKVIVDVKNKLFRGLEAKAELRELENPPDQIVEAF</sequence>
<dbReference type="EMBL" id="CP002588">
    <property type="protein sequence ID" value="AEA47030.1"/>
    <property type="molecule type" value="Genomic_DNA"/>
</dbReference>
<organism evidence="1 2">
    <name type="scientific">Archaeoglobus veneficus (strain DSM 11195 / SNP6)</name>
    <dbReference type="NCBI Taxonomy" id="693661"/>
    <lineage>
        <taxon>Archaea</taxon>
        <taxon>Methanobacteriati</taxon>
        <taxon>Methanobacteriota</taxon>
        <taxon>Archaeoglobi</taxon>
        <taxon>Archaeoglobales</taxon>
        <taxon>Archaeoglobaceae</taxon>
        <taxon>Archaeoglobus</taxon>
    </lineage>
</organism>
<dbReference type="HOGENOM" id="CLU_2447504_0_0_2"/>